<proteinExistence type="predicted"/>
<keyword evidence="1" id="KW-1133">Transmembrane helix</keyword>
<protein>
    <submittedName>
        <fullName evidence="2">K(+)-transporting ATPase subunit F</fullName>
    </submittedName>
</protein>
<organism evidence="2 3">
    <name type="scientific">Atlanticothrix silvestris CENA357</name>
    <dbReference type="NCBI Taxonomy" id="1725252"/>
    <lineage>
        <taxon>Bacteria</taxon>
        <taxon>Bacillati</taxon>
        <taxon>Cyanobacteriota</taxon>
        <taxon>Cyanophyceae</taxon>
        <taxon>Nostocales</taxon>
        <taxon>Nodulariaceae</taxon>
        <taxon>Atlanticothrix</taxon>
        <taxon>Atlanticothrix silvestris</taxon>
    </lineage>
</organism>
<keyword evidence="1" id="KW-0472">Membrane</keyword>
<dbReference type="GO" id="GO:0008556">
    <property type="term" value="F:P-type potassium transmembrane transporter activity"/>
    <property type="evidence" value="ECO:0007669"/>
    <property type="project" value="InterPro"/>
</dbReference>
<dbReference type="GO" id="GO:0005886">
    <property type="term" value="C:plasma membrane"/>
    <property type="evidence" value="ECO:0007669"/>
    <property type="project" value="InterPro"/>
</dbReference>
<name>A0A8J7HFR2_9CYAN</name>
<dbReference type="EMBL" id="JAECZB010000006">
    <property type="protein sequence ID" value="MBH8551721.1"/>
    <property type="molecule type" value="Genomic_DNA"/>
</dbReference>
<evidence type="ECO:0000313" key="3">
    <source>
        <dbReference type="Proteomes" id="UP000599391"/>
    </source>
</evidence>
<evidence type="ECO:0000313" key="2">
    <source>
        <dbReference type="EMBL" id="MBH8551721.1"/>
    </source>
</evidence>
<feature type="transmembrane region" description="Helical" evidence="1">
    <location>
        <begin position="57"/>
        <end position="78"/>
    </location>
</feature>
<gene>
    <name evidence="2" type="primary">kdpF</name>
    <name evidence="2" type="ORF">I8751_04890</name>
</gene>
<comment type="caution">
    <text evidence="2">The sequence shown here is derived from an EMBL/GenBank/DDBJ whole genome shotgun (WGS) entry which is preliminary data.</text>
</comment>
<accession>A0A8J7HFR2</accession>
<evidence type="ECO:0000256" key="1">
    <source>
        <dbReference type="SAM" id="Phobius"/>
    </source>
</evidence>
<keyword evidence="1" id="KW-0812">Transmembrane</keyword>
<dbReference type="RefSeq" id="WP_214438041.1">
    <property type="nucleotide sequence ID" value="NZ_JAECZB010000006.1"/>
</dbReference>
<dbReference type="AlphaFoldDB" id="A0A8J7HFR2"/>
<dbReference type="Proteomes" id="UP000599391">
    <property type="component" value="Unassembled WGS sequence"/>
</dbReference>
<reference evidence="2 3" key="1">
    <citation type="journal article" date="2021" name="Int. J. Syst. Evol. Microbiol.">
        <title>Amazonocrinis nigriterrae gen. nov., sp. nov., Atlanticothrix silvestris gen. nov., sp. nov. and Dendronalium phyllosphericum gen. nov., sp. nov., nostocacean cyanobacteria from Brazilian environments.</title>
        <authorList>
            <person name="Alvarenga D.O."/>
            <person name="Andreote A.P.D."/>
            <person name="Branco L.H.Z."/>
            <person name="Delbaje E."/>
            <person name="Cruz R.B."/>
            <person name="Varani A.M."/>
            <person name="Fiore M.F."/>
        </authorList>
    </citation>
    <scope>NUCLEOTIDE SEQUENCE [LARGE SCALE GENOMIC DNA]</scope>
    <source>
        <strain evidence="2 3">CENA357</strain>
    </source>
</reference>
<dbReference type="Pfam" id="PF09604">
    <property type="entry name" value="Potass_KdpF"/>
    <property type="match status" value="1"/>
</dbReference>
<feature type="transmembrane region" description="Helical" evidence="1">
    <location>
        <begin position="25"/>
        <end position="45"/>
    </location>
</feature>
<keyword evidence="3" id="KW-1185">Reference proteome</keyword>
<dbReference type="InterPro" id="IPR011726">
    <property type="entry name" value="KdpF"/>
</dbReference>
<dbReference type="NCBIfam" id="TIGR02115">
    <property type="entry name" value="potass_kdpF"/>
    <property type="match status" value="1"/>
</dbReference>
<sequence>MKRVDLTRNFLSISFIWLQRRRQQLSFAIFIFLSFNLAIVPLVYAATDDTLSRPSTWAIGILGAVTLALVIYLFVVVFQPERF</sequence>